<dbReference type="InterPro" id="IPR003034">
    <property type="entry name" value="SAP_dom"/>
</dbReference>
<dbReference type="PROSITE" id="PS50800">
    <property type="entry name" value="SAP"/>
    <property type="match status" value="1"/>
</dbReference>
<evidence type="ECO:0000313" key="4">
    <source>
        <dbReference type="Proteomes" id="UP000253551"/>
    </source>
</evidence>
<gene>
    <name evidence="3" type="ORF">CU098_003614</name>
</gene>
<evidence type="ECO:0000313" key="3">
    <source>
        <dbReference type="EMBL" id="RCH81150.1"/>
    </source>
</evidence>
<dbReference type="Proteomes" id="UP000253551">
    <property type="component" value="Unassembled WGS sequence"/>
</dbReference>
<feature type="region of interest" description="Disordered" evidence="1">
    <location>
        <begin position="109"/>
        <end position="161"/>
    </location>
</feature>
<sequence>MYFYNQDKDDPTNFESTSYNVQDSDHLFGQSLQDFYDDNSFMNFDMHHTSQSLPTSFFPPPDDFQQSILFSDPNFLRQQQLLEKAEMDTKVGGMAKEEVPSAVRSNLSAMLDQQQQQQPQQQQQQQQRFPQQPKIKLEPIPKKKSTQLSKPTAMNMGEGSVDHQRRFSELQARFRINYNKKTPKQQLEDSTMLNRRKSLLDPSHNKNILKLNNRDVKKMNTANASTKKMMPSPIAASGMTIPNNSNTDTFFIPGAHSLPSRTMPIQIQRVQRANANQPFDLEQRQKRLDDLLVKVDFNDITVSELKEMLRQRGKPATGKKAVLLQRLQEERDFIQHARANGIHIANRYLNPSSPVMDSSSLPESMLLSSSPASLGSLNRSIADMHIGSPPPSSLTIPPSVNSNRRFTPYISPRIPSASPSFSSSVPTSGYLYKKSYAPFTSSALATPDREEDYNPFDNMNEMNNTNTMLEDNMEWTDPTLEVMLQQQQGSAPKFTDEEIMSFLANQGLDSLNSSHNYFHQQPLEDYMTHRHL</sequence>
<organism evidence="3 4">
    <name type="scientific">Rhizopus stolonifer</name>
    <name type="common">Rhizopus nigricans</name>
    <dbReference type="NCBI Taxonomy" id="4846"/>
    <lineage>
        <taxon>Eukaryota</taxon>
        <taxon>Fungi</taxon>
        <taxon>Fungi incertae sedis</taxon>
        <taxon>Mucoromycota</taxon>
        <taxon>Mucoromycotina</taxon>
        <taxon>Mucoromycetes</taxon>
        <taxon>Mucorales</taxon>
        <taxon>Mucorineae</taxon>
        <taxon>Rhizopodaceae</taxon>
        <taxon>Rhizopus</taxon>
    </lineage>
</organism>
<dbReference type="SUPFAM" id="SSF68906">
    <property type="entry name" value="SAP domain"/>
    <property type="match status" value="1"/>
</dbReference>
<keyword evidence="4" id="KW-1185">Reference proteome</keyword>
<proteinExistence type="predicted"/>
<evidence type="ECO:0000259" key="2">
    <source>
        <dbReference type="PROSITE" id="PS50800"/>
    </source>
</evidence>
<comment type="caution">
    <text evidence="3">The sequence shown here is derived from an EMBL/GenBank/DDBJ whole genome shotgun (WGS) entry which is preliminary data.</text>
</comment>
<accession>A0A367ITY6</accession>
<dbReference type="STRING" id="4846.A0A367ITY6"/>
<reference evidence="3 4" key="1">
    <citation type="journal article" date="2018" name="G3 (Bethesda)">
        <title>Phylogenetic and Phylogenomic Definition of Rhizopus Species.</title>
        <authorList>
            <person name="Gryganskyi A.P."/>
            <person name="Golan J."/>
            <person name="Dolatabadi S."/>
            <person name="Mondo S."/>
            <person name="Robb S."/>
            <person name="Idnurm A."/>
            <person name="Muszewska A."/>
            <person name="Steczkiewicz K."/>
            <person name="Masonjones S."/>
            <person name="Liao H.L."/>
            <person name="Gajdeczka M.T."/>
            <person name="Anike F."/>
            <person name="Vuek A."/>
            <person name="Anishchenko I.M."/>
            <person name="Voigt K."/>
            <person name="de Hoog G.S."/>
            <person name="Smith M.E."/>
            <person name="Heitman J."/>
            <person name="Vilgalys R."/>
            <person name="Stajich J.E."/>
        </authorList>
    </citation>
    <scope>NUCLEOTIDE SEQUENCE [LARGE SCALE GENOMIC DNA]</scope>
    <source>
        <strain evidence="3 4">LSU 92-RS-03</strain>
    </source>
</reference>
<dbReference type="SMART" id="SM00513">
    <property type="entry name" value="SAP"/>
    <property type="match status" value="1"/>
</dbReference>
<dbReference type="EMBL" id="PJQM01005647">
    <property type="protein sequence ID" value="RCH81150.1"/>
    <property type="molecule type" value="Genomic_DNA"/>
</dbReference>
<dbReference type="InterPro" id="IPR036361">
    <property type="entry name" value="SAP_dom_sf"/>
</dbReference>
<protein>
    <recommendedName>
        <fullName evidence="2">SAP domain-containing protein</fullName>
    </recommendedName>
</protein>
<feature type="domain" description="SAP" evidence="2">
    <location>
        <begin position="297"/>
        <end position="331"/>
    </location>
</feature>
<dbReference type="OrthoDB" id="445357at2759"/>
<name>A0A367ITY6_RHIST</name>
<dbReference type="Gene3D" id="1.10.720.30">
    <property type="entry name" value="SAP domain"/>
    <property type="match status" value="1"/>
</dbReference>
<dbReference type="Pfam" id="PF02037">
    <property type="entry name" value="SAP"/>
    <property type="match status" value="1"/>
</dbReference>
<evidence type="ECO:0000256" key="1">
    <source>
        <dbReference type="SAM" id="MobiDB-lite"/>
    </source>
</evidence>
<dbReference type="AlphaFoldDB" id="A0A367ITY6"/>
<feature type="compositionally biased region" description="Low complexity" evidence="1">
    <location>
        <begin position="113"/>
        <end position="134"/>
    </location>
</feature>